<dbReference type="GeneID" id="30309304"/>
<proteinExistence type="predicted"/>
<name>A0A1D8KT11_9CAUD</name>
<evidence type="ECO:0000313" key="1">
    <source>
        <dbReference type="EMBL" id="AOV61717.1"/>
    </source>
</evidence>
<accession>A0A1D8KT11</accession>
<dbReference type="KEGG" id="vg:30309304"/>
<dbReference type="Gene3D" id="2.60.120.620">
    <property type="entry name" value="q2cbj1_9rhob like domain"/>
    <property type="match status" value="1"/>
</dbReference>
<dbReference type="Proteomes" id="UP000202081">
    <property type="component" value="Segment"/>
</dbReference>
<organism evidence="1 2">
    <name type="scientific">Synechococcus phage S-WAM2</name>
    <dbReference type="NCBI Taxonomy" id="1815522"/>
    <lineage>
        <taxon>Viruses</taxon>
        <taxon>Duplodnaviria</taxon>
        <taxon>Heunggongvirae</taxon>
        <taxon>Uroviricota</taxon>
        <taxon>Caudoviricetes</taxon>
        <taxon>Pantevenvirales</taxon>
        <taxon>Kyanoviridae</taxon>
        <taxon>Cymopoleiavirus</taxon>
        <taxon>Cymopoleiavirus swam2</taxon>
    </lineage>
</organism>
<sequence length="215" mass="24854">MTERVEGTLERLDPFHLPIFLYQDVINDEQCAALRDFCEQQTWGPSVPDTVGQENSDRSTRVSIDKDVLRGIPDMKEHFEILVQDISRQLLCQNSDGFSVKSSWVTKTSKGQGSPLHLHKNYYMAGILYLQDDNILILENPFWDKSNFVFPIYKQTPYTCTSASIQPPKNSFLLFPAYMKHEIPVWDKDEDRYSIAMNIHPIGDYGLETSWINVK</sequence>
<protein>
    <recommendedName>
        <fullName evidence="3">2OG-Fe(II) oxygenase superfamily domain containing protein</fullName>
    </recommendedName>
</protein>
<dbReference type="RefSeq" id="YP_009324185.1">
    <property type="nucleotide sequence ID" value="NC_031935.1"/>
</dbReference>
<reference evidence="1 2" key="1">
    <citation type="journal article" date="2016" name="Virology">
        <title>The genomic content and context of auxiliary metabolic genes in marine cyanomyoviruses.</title>
        <authorList>
            <person name="Crummett L.T."/>
            <person name="Puxty R.J."/>
            <person name="Weihe C."/>
            <person name="Marston M.F."/>
            <person name="Martiny J.B."/>
        </authorList>
    </citation>
    <scope>NUCLEOTIDE SEQUENCE [LARGE SCALE GENOMIC DNA]</scope>
    <source>
        <strain evidence="1">0810PA29</strain>
    </source>
</reference>
<dbReference type="InterPro" id="IPR012668">
    <property type="entry name" value="CHP02466"/>
</dbReference>
<evidence type="ECO:0000313" key="2">
    <source>
        <dbReference type="Proteomes" id="UP000202081"/>
    </source>
</evidence>
<keyword evidence="2" id="KW-1185">Reference proteome</keyword>
<gene>
    <name evidence="1" type="ORF">P29B0810_022</name>
</gene>
<dbReference type="Pfam" id="PF13759">
    <property type="entry name" value="2OG-FeII_Oxy_5"/>
    <property type="match status" value="1"/>
</dbReference>
<evidence type="ECO:0008006" key="3">
    <source>
        <dbReference type="Google" id="ProtNLM"/>
    </source>
</evidence>
<dbReference type="EMBL" id="KU686211">
    <property type="protein sequence ID" value="AOV61717.1"/>
    <property type="molecule type" value="Genomic_DNA"/>
</dbReference>